<dbReference type="Proteomes" id="UP001165160">
    <property type="component" value="Unassembled WGS sequence"/>
</dbReference>
<keyword evidence="3" id="KW-1185">Reference proteome</keyword>
<dbReference type="GO" id="GO:0044528">
    <property type="term" value="P:regulation of mitochondrial mRNA stability"/>
    <property type="evidence" value="ECO:0007669"/>
    <property type="project" value="TreeGrafter"/>
</dbReference>
<dbReference type="PANTHER" id="PTHR21228:SF40">
    <property type="entry name" value="LD45607P"/>
    <property type="match status" value="1"/>
</dbReference>
<accession>A0A9W7F2I1</accession>
<reference evidence="3" key="1">
    <citation type="journal article" date="2023" name="Commun. Biol.">
        <title>Genome analysis of Parmales, the sister group of diatoms, reveals the evolutionary specialization of diatoms from phago-mixotrophs to photoautotrophs.</title>
        <authorList>
            <person name="Ban H."/>
            <person name="Sato S."/>
            <person name="Yoshikawa S."/>
            <person name="Yamada K."/>
            <person name="Nakamura Y."/>
            <person name="Ichinomiya M."/>
            <person name="Sato N."/>
            <person name="Blanc-Mathieu R."/>
            <person name="Endo H."/>
            <person name="Kuwata A."/>
            <person name="Ogata H."/>
        </authorList>
    </citation>
    <scope>NUCLEOTIDE SEQUENCE [LARGE SCALE GENOMIC DNA]</scope>
    <source>
        <strain evidence="3">NIES 3699</strain>
    </source>
</reference>
<dbReference type="GO" id="GO:0003723">
    <property type="term" value="F:RNA binding"/>
    <property type="evidence" value="ECO:0007669"/>
    <property type="project" value="TreeGrafter"/>
</dbReference>
<dbReference type="InterPro" id="IPR050870">
    <property type="entry name" value="FAST_kinase"/>
</dbReference>
<sequence>MDEQNFQGTINLARENVHVMNAVNWSTAFLKLSKLRQNKVAKKAQGFTEIVKEFEGKVKGGGLKWCGVGELASVARSFRYLGVESYELRDFVEENATEITEKGNSSSLADLALIYKDTKHGYAEGGDVGGSYFSAMEEQRVVEYMLSKRTMDVAKYISAAAGTGRKVPVLAREIDKEKAVKKFAKAHPQDLSTSIFGLARLGHPVPHLLERIGQEDVVDRIVEAYPGDIANTMWSFAAYGHKASRLVDVIVERPEVMQKIAGGREVDVSRTVFALQKLEGKVPMLLKEALRDKKAKRKKKKLMTEGSTDLPFKQGGTPVVVEQNLKLRELQKSKDWSGMLRYAAKRSSSFDHVNWTTLFSELGKFRFQGKEIAKDETFRKLLGEFEEALGEKDGLAWMDVRGIANIMFGLGLLRVESKVVLNFVEKNAAIIIDKASAEEIANIANCYAVLKFEGGTEFFNEIKAENVVEKIMAGKVRNRTFIIWAAATLGHQLPLLAEALETEASVNDLVGGDSSRVPINFSNQLWALAALGCEAPRLREAALKEVKDGSFSGAATNVKRRLAYAIERLGGGDVFEELNLVRGVDAAVAKGSREEGEEEEEKEDANGGEKGKE</sequence>
<dbReference type="AlphaFoldDB" id="A0A9W7F2I1"/>
<evidence type="ECO:0000256" key="1">
    <source>
        <dbReference type="SAM" id="MobiDB-lite"/>
    </source>
</evidence>
<proteinExistence type="predicted"/>
<comment type="caution">
    <text evidence="2">The sequence shown here is derived from an EMBL/GenBank/DDBJ whole genome shotgun (WGS) entry which is preliminary data.</text>
</comment>
<dbReference type="EMBL" id="BRXX01000229">
    <property type="protein sequence ID" value="GMH99107.1"/>
    <property type="molecule type" value="Genomic_DNA"/>
</dbReference>
<evidence type="ECO:0000313" key="3">
    <source>
        <dbReference type="Proteomes" id="UP001165160"/>
    </source>
</evidence>
<dbReference type="GO" id="GO:0005759">
    <property type="term" value="C:mitochondrial matrix"/>
    <property type="evidence" value="ECO:0007669"/>
    <property type="project" value="TreeGrafter"/>
</dbReference>
<feature type="region of interest" description="Disordered" evidence="1">
    <location>
        <begin position="589"/>
        <end position="613"/>
    </location>
</feature>
<dbReference type="GO" id="GO:0000963">
    <property type="term" value="P:mitochondrial RNA processing"/>
    <property type="evidence" value="ECO:0007669"/>
    <property type="project" value="TreeGrafter"/>
</dbReference>
<feature type="compositionally biased region" description="Basic and acidic residues" evidence="1">
    <location>
        <begin position="604"/>
        <end position="613"/>
    </location>
</feature>
<dbReference type="PANTHER" id="PTHR21228">
    <property type="entry name" value="FAST LEU-RICH DOMAIN-CONTAINING"/>
    <property type="match status" value="1"/>
</dbReference>
<dbReference type="GO" id="GO:0035770">
    <property type="term" value="C:ribonucleoprotein granule"/>
    <property type="evidence" value="ECO:0007669"/>
    <property type="project" value="TreeGrafter"/>
</dbReference>
<gene>
    <name evidence="2" type="ORF">TrVE_jg9189</name>
</gene>
<evidence type="ECO:0000313" key="2">
    <source>
        <dbReference type="EMBL" id="GMH99107.1"/>
    </source>
</evidence>
<protein>
    <submittedName>
        <fullName evidence="2">Uncharacterized protein</fullName>
    </submittedName>
</protein>
<organism evidence="2 3">
    <name type="scientific">Triparma verrucosa</name>
    <dbReference type="NCBI Taxonomy" id="1606542"/>
    <lineage>
        <taxon>Eukaryota</taxon>
        <taxon>Sar</taxon>
        <taxon>Stramenopiles</taxon>
        <taxon>Ochrophyta</taxon>
        <taxon>Bolidophyceae</taxon>
        <taxon>Parmales</taxon>
        <taxon>Triparmaceae</taxon>
        <taxon>Triparma</taxon>
    </lineage>
</organism>
<name>A0A9W7F2I1_9STRA</name>